<gene>
    <name evidence="3" type="ORF">B0T16DRAFT_463433</name>
</gene>
<dbReference type="InterPro" id="IPR011009">
    <property type="entry name" value="Kinase-like_dom_sf"/>
</dbReference>
<comment type="caution">
    <text evidence="3">The sequence shown here is derived from an EMBL/GenBank/DDBJ whole genome shotgun (WGS) entry which is preliminary data.</text>
</comment>
<evidence type="ECO:0000313" key="3">
    <source>
        <dbReference type="EMBL" id="KAK0639796.1"/>
    </source>
</evidence>
<dbReference type="GO" id="GO:0005524">
    <property type="term" value="F:ATP binding"/>
    <property type="evidence" value="ECO:0007669"/>
    <property type="project" value="InterPro"/>
</dbReference>
<sequence>MAAILPYDRHVDVLERNEAFDGHFEFVSTLVVYQGKGKVHPAVSKARYYSHSEVKAGDLGSVVNIPVSAYNPPVSSERRHLPRLPGGQPAQPLKEEVKINPPGNGDHGYTAAGIESGIEHLHSLGLVNNDINPKNVMLDGDRTYKWYDENVQLSVLKNDLDALAEIRAWLGDDSETFQFDGSLLFTTSY</sequence>
<proteinExistence type="predicted"/>
<dbReference type="Gene3D" id="1.10.510.10">
    <property type="entry name" value="Transferase(Phosphotransferase) domain 1"/>
    <property type="match status" value="1"/>
</dbReference>
<evidence type="ECO:0000256" key="1">
    <source>
        <dbReference type="SAM" id="MobiDB-lite"/>
    </source>
</evidence>
<protein>
    <recommendedName>
        <fullName evidence="2">Protein kinase domain-containing protein</fullName>
    </recommendedName>
</protein>
<reference evidence="3" key="1">
    <citation type="submission" date="2023-06" db="EMBL/GenBank/DDBJ databases">
        <title>Genome-scale phylogeny and comparative genomics of the fungal order Sordariales.</title>
        <authorList>
            <consortium name="Lawrence Berkeley National Laboratory"/>
            <person name="Hensen N."/>
            <person name="Bonometti L."/>
            <person name="Westerberg I."/>
            <person name="Brannstrom I.O."/>
            <person name="Guillou S."/>
            <person name="Cros-Aarteil S."/>
            <person name="Calhoun S."/>
            <person name="Haridas S."/>
            <person name="Kuo A."/>
            <person name="Mondo S."/>
            <person name="Pangilinan J."/>
            <person name="Riley R."/>
            <person name="Labutti K."/>
            <person name="Andreopoulos B."/>
            <person name="Lipzen A."/>
            <person name="Chen C."/>
            <person name="Yanf M."/>
            <person name="Daum C."/>
            <person name="Ng V."/>
            <person name="Clum A."/>
            <person name="Steindorff A."/>
            <person name="Ohm R."/>
            <person name="Martin F."/>
            <person name="Silar P."/>
            <person name="Natvig D."/>
            <person name="Lalanne C."/>
            <person name="Gautier V."/>
            <person name="Ament-Velasquez S.L."/>
            <person name="Kruys A."/>
            <person name="Hutchinson M.I."/>
            <person name="Powell A.J."/>
            <person name="Barry K."/>
            <person name="Miller A.N."/>
            <person name="Grigoriev I.V."/>
            <person name="Debuchy R."/>
            <person name="Gladieux P."/>
            <person name="Thoren M.H."/>
            <person name="Johannesson H."/>
        </authorList>
    </citation>
    <scope>NUCLEOTIDE SEQUENCE</scope>
    <source>
        <strain evidence="3">SMH2532-1</strain>
    </source>
</reference>
<dbReference type="EMBL" id="JAULSV010000007">
    <property type="protein sequence ID" value="KAK0639796.1"/>
    <property type="molecule type" value="Genomic_DNA"/>
</dbReference>
<organism evidence="3 4">
    <name type="scientific">Cercophora newfieldiana</name>
    <dbReference type="NCBI Taxonomy" id="92897"/>
    <lineage>
        <taxon>Eukaryota</taxon>
        <taxon>Fungi</taxon>
        <taxon>Dikarya</taxon>
        <taxon>Ascomycota</taxon>
        <taxon>Pezizomycotina</taxon>
        <taxon>Sordariomycetes</taxon>
        <taxon>Sordariomycetidae</taxon>
        <taxon>Sordariales</taxon>
        <taxon>Lasiosphaeriaceae</taxon>
        <taxon>Cercophora</taxon>
    </lineage>
</organism>
<keyword evidence="4" id="KW-1185">Reference proteome</keyword>
<dbReference type="PROSITE" id="PS50011">
    <property type="entry name" value="PROTEIN_KINASE_DOM"/>
    <property type="match status" value="1"/>
</dbReference>
<feature type="domain" description="Protein kinase" evidence="2">
    <location>
        <begin position="1"/>
        <end position="189"/>
    </location>
</feature>
<dbReference type="AlphaFoldDB" id="A0AA39XT81"/>
<accession>A0AA39XT81</accession>
<evidence type="ECO:0000259" key="2">
    <source>
        <dbReference type="PROSITE" id="PS50011"/>
    </source>
</evidence>
<evidence type="ECO:0000313" key="4">
    <source>
        <dbReference type="Proteomes" id="UP001174936"/>
    </source>
</evidence>
<dbReference type="InterPro" id="IPR000719">
    <property type="entry name" value="Prot_kinase_dom"/>
</dbReference>
<feature type="region of interest" description="Disordered" evidence="1">
    <location>
        <begin position="74"/>
        <end position="94"/>
    </location>
</feature>
<dbReference type="Proteomes" id="UP001174936">
    <property type="component" value="Unassembled WGS sequence"/>
</dbReference>
<dbReference type="GO" id="GO:0004672">
    <property type="term" value="F:protein kinase activity"/>
    <property type="evidence" value="ECO:0007669"/>
    <property type="project" value="InterPro"/>
</dbReference>
<name>A0AA39XT81_9PEZI</name>
<dbReference type="SUPFAM" id="SSF56112">
    <property type="entry name" value="Protein kinase-like (PK-like)"/>
    <property type="match status" value="1"/>
</dbReference>